<feature type="chain" id="PRO_5042502435" evidence="2">
    <location>
        <begin position="37"/>
        <end position="219"/>
    </location>
</feature>
<evidence type="ECO:0000313" key="4">
    <source>
        <dbReference type="EMBL" id="MDG0867043.1"/>
    </source>
</evidence>
<dbReference type="InterPro" id="IPR000866">
    <property type="entry name" value="AhpC/TSA"/>
</dbReference>
<keyword evidence="6" id="KW-1185">Reference proteome</keyword>
<proteinExistence type="predicted"/>
<sequence>MDNPSLNELSRKYSLLIIAISLLATAVACSNSSAQAPTPTPSPIPSPTAEGPSATVGTSEASEYEKLPLAPVFSVASIDDEEVRLENLLGTVPVYLLFIPSTTDELDISQLKNIQANLQRFEKSEAEVVVIVADLPTRVIDMRDELGLEFALIADPLHVVASDWQVLDLDNDGNTSPASFVFDAHGSLIARLVASEPADRPSINEVLHAIQESLKSGTA</sequence>
<dbReference type="InterPro" id="IPR036249">
    <property type="entry name" value="Thioredoxin-like_sf"/>
</dbReference>
<dbReference type="Proteomes" id="UP001321249">
    <property type="component" value="Unassembled WGS sequence"/>
</dbReference>
<evidence type="ECO:0000256" key="1">
    <source>
        <dbReference type="SAM" id="MobiDB-lite"/>
    </source>
</evidence>
<dbReference type="GO" id="GO:0016209">
    <property type="term" value="F:antioxidant activity"/>
    <property type="evidence" value="ECO:0007669"/>
    <property type="project" value="InterPro"/>
</dbReference>
<dbReference type="Proteomes" id="UP001219901">
    <property type="component" value="Chromosome"/>
</dbReference>
<evidence type="ECO:0000313" key="7">
    <source>
        <dbReference type="Proteomes" id="UP001321249"/>
    </source>
</evidence>
<name>A0AAJ5ZE95_9CHLR</name>
<feature type="signal peptide" evidence="2">
    <location>
        <begin position="1"/>
        <end position="36"/>
    </location>
</feature>
<reference evidence="5" key="2">
    <citation type="journal article" date="2023" name="Nat. Commun.">
        <title>Cultivation of marine bacteria of the SAR202 clade.</title>
        <authorList>
            <person name="Lim Y."/>
            <person name="Seo J.H."/>
            <person name="Giovannoni S.J."/>
            <person name="Kang I."/>
            <person name="Cho J.C."/>
        </authorList>
    </citation>
    <scope>NUCLEOTIDE SEQUENCE</scope>
    <source>
        <strain evidence="5">JH1073</strain>
    </source>
</reference>
<gene>
    <name evidence="4" type="ORF">GKO46_08150</name>
    <name evidence="5" type="ORF">GKO48_02155</name>
</gene>
<reference evidence="6 7" key="1">
    <citation type="submission" date="2019-11" db="EMBL/GenBank/DDBJ databases">
        <authorList>
            <person name="Cho J.-C."/>
        </authorList>
    </citation>
    <scope>NUCLEOTIDE SEQUENCE [LARGE SCALE GENOMIC DNA]</scope>
    <source>
        <strain evidence="5 6">JH1073</strain>
        <strain evidence="4 7">JH702</strain>
    </source>
</reference>
<keyword evidence="2" id="KW-0732">Signal</keyword>
<dbReference type="AlphaFoldDB" id="A0AAJ5ZE95"/>
<dbReference type="GO" id="GO:0016491">
    <property type="term" value="F:oxidoreductase activity"/>
    <property type="evidence" value="ECO:0007669"/>
    <property type="project" value="InterPro"/>
</dbReference>
<dbReference type="SUPFAM" id="SSF52833">
    <property type="entry name" value="Thioredoxin-like"/>
    <property type="match status" value="1"/>
</dbReference>
<feature type="region of interest" description="Disordered" evidence="1">
    <location>
        <begin position="32"/>
        <end position="60"/>
    </location>
</feature>
<organism evidence="5 6">
    <name type="scientific">Candidatus Lucifugimonas marina</name>
    <dbReference type="NCBI Taxonomy" id="3038979"/>
    <lineage>
        <taxon>Bacteria</taxon>
        <taxon>Bacillati</taxon>
        <taxon>Chloroflexota</taxon>
        <taxon>Dehalococcoidia</taxon>
        <taxon>SAR202 cluster</taxon>
        <taxon>Candidatus Lucifugimonadales</taxon>
        <taxon>Candidatus Lucifugimonadaceae</taxon>
        <taxon>Candidatus Lucifugimonas</taxon>
    </lineage>
</organism>
<evidence type="ECO:0000256" key="2">
    <source>
        <dbReference type="SAM" id="SignalP"/>
    </source>
</evidence>
<evidence type="ECO:0000313" key="5">
    <source>
        <dbReference type="EMBL" id="WFG38456.1"/>
    </source>
</evidence>
<evidence type="ECO:0000259" key="3">
    <source>
        <dbReference type="Pfam" id="PF00578"/>
    </source>
</evidence>
<dbReference type="EMBL" id="CP046147">
    <property type="protein sequence ID" value="WFG38456.1"/>
    <property type="molecule type" value="Genomic_DNA"/>
</dbReference>
<evidence type="ECO:0000313" key="6">
    <source>
        <dbReference type="Proteomes" id="UP001219901"/>
    </source>
</evidence>
<reference evidence="6" key="3">
    <citation type="submission" date="2023-06" db="EMBL/GenBank/DDBJ databases">
        <title>Pangenomics reveal diversification of enzyme families and niche specialization in globally abundant SAR202 bacteria.</title>
        <authorList>
            <person name="Saw J.H.W."/>
        </authorList>
    </citation>
    <scope>NUCLEOTIDE SEQUENCE [LARGE SCALE GENOMIC DNA]</scope>
    <source>
        <strain evidence="6">JH1073</strain>
    </source>
</reference>
<feature type="domain" description="Alkyl hydroperoxide reductase subunit C/ Thiol specific antioxidant" evidence="3">
    <location>
        <begin position="70"/>
        <end position="188"/>
    </location>
</feature>
<accession>A0AAJ5ZE95</accession>
<protein>
    <submittedName>
        <fullName evidence="5">Redoxin domain-containing protein</fullName>
    </submittedName>
</protein>
<dbReference type="Pfam" id="PF00578">
    <property type="entry name" value="AhpC-TSA"/>
    <property type="match status" value="1"/>
</dbReference>
<dbReference type="Gene3D" id="3.40.30.10">
    <property type="entry name" value="Glutaredoxin"/>
    <property type="match status" value="1"/>
</dbReference>
<dbReference type="EMBL" id="WMBE01000002">
    <property type="protein sequence ID" value="MDG0867043.1"/>
    <property type="molecule type" value="Genomic_DNA"/>
</dbReference>